<evidence type="ECO:0000313" key="1">
    <source>
        <dbReference type="EMBL" id="KAJ8640479.1"/>
    </source>
</evidence>
<sequence>MDNPHSLSWTQFEIFVLQRSDSIVSSFVGCHRRASPLPHPSFISRVPWMSRTIVFLTRSSLTNHSILDLREFHLQLRIGNVTLHDVSLRLWRRLRLCKSMSKLRFWRSMTISRMHGDIRAGDKAKLPLQNPRYIFHFRVFPRPTPLVHASSSSLGWLEIWTKITYLVLKQYAMPRYCFDYCDTYLTQDSAACNMYSTNNGSTEISCQTERCEPSILCQNLGENGMEKKSTGLGLEAISAAILFFLSGDGTAVAAVMLTGDGEGGSSGANSGDVPQVRFRRRQALQIKKSSDGSATEIGRNPATENPKTSVLFVYSGYGAAPNMLSMMGPPGASSIPMQIPGLPHPPMMNPRAPACKGQHFWLEPLLRQFLRIVLDLLKLQTSSQKPSVT</sequence>
<dbReference type="EMBL" id="CM056813">
    <property type="protein sequence ID" value="KAJ8640479.1"/>
    <property type="molecule type" value="Genomic_DNA"/>
</dbReference>
<evidence type="ECO:0000313" key="2">
    <source>
        <dbReference type="Proteomes" id="UP001234297"/>
    </source>
</evidence>
<accession>A0ACC2M494</accession>
<gene>
    <name evidence="1" type="ORF">MRB53_017173</name>
</gene>
<protein>
    <submittedName>
        <fullName evidence="1">Uncharacterized protein</fullName>
    </submittedName>
</protein>
<comment type="caution">
    <text evidence="1">The sequence shown here is derived from an EMBL/GenBank/DDBJ whole genome shotgun (WGS) entry which is preliminary data.</text>
</comment>
<organism evidence="1 2">
    <name type="scientific">Persea americana</name>
    <name type="common">Avocado</name>
    <dbReference type="NCBI Taxonomy" id="3435"/>
    <lineage>
        <taxon>Eukaryota</taxon>
        <taxon>Viridiplantae</taxon>
        <taxon>Streptophyta</taxon>
        <taxon>Embryophyta</taxon>
        <taxon>Tracheophyta</taxon>
        <taxon>Spermatophyta</taxon>
        <taxon>Magnoliopsida</taxon>
        <taxon>Magnoliidae</taxon>
        <taxon>Laurales</taxon>
        <taxon>Lauraceae</taxon>
        <taxon>Persea</taxon>
    </lineage>
</organism>
<reference evidence="1 2" key="1">
    <citation type="journal article" date="2022" name="Hortic Res">
        <title>A haplotype resolved chromosomal level avocado genome allows analysis of novel avocado genes.</title>
        <authorList>
            <person name="Nath O."/>
            <person name="Fletcher S.J."/>
            <person name="Hayward A."/>
            <person name="Shaw L.M."/>
            <person name="Masouleh A.K."/>
            <person name="Furtado A."/>
            <person name="Henry R.J."/>
            <person name="Mitter N."/>
        </authorList>
    </citation>
    <scope>NUCLEOTIDE SEQUENCE [LARGE SCALE GENOMIC DNA]</scope>
    <source>
        <strain evidence="2">cv. Hass</strain>
    </source>
</reference>
<name>A0ACC2M494_PERAE</name>
<keyword evidence="2" id="KW-1185">Reference proteome</keyword>
<dbReference type="Proteomes" id="UP001234297">
    <property type="component" value="Chromosome 5"/>
</dbReference>
<proteinExistence type="predicted"/>